<dbReference type="SFLD" id="SFLDG00358">
    <property type="entry name" value="Main_(cytGST)"/>
    <property type="match status" value="1"/>
</dbReference>
<evidence type="ECO:0000313" key="7">
    <source>
        <dbReference type="Proteomes" id="UP001318860"/>
    </source>
</evidence>
<dbReference type="CDD" id="cd03058">
    <property type="entry name" value="GST_N_Tau"/>
    <property type="match status" value="1"/>
</dbReference>
<dbReference type="InterPro" id="IPR036282">
    <property type="entry name" value="Glutathione-S-Trfase_C_sf"/>
</dbReference>
<dbReference type="EC" id="2.5.1.18" evidence="3"/>
<dbReference type="Gene3D" id="3.40.30.10">
    <property type="entry name" value="Glutaredoxin"/>
    <property type="match status" value="1"/>
</dbReference>
<dbReference type="SFLD" id="SFLDG01152">
    <property type="entry name" value="Main.3:_Omega-_and_Tau-like"/>
    <property type="match status" value="1"/>
</dbReference>
<dbReference type="Pfam" id="PF02798">
    <property type="entry name" value="GST_N"/>
    <property type="match status" value="1"/>
</dbReference>
<comment type="catalytic activity">
    <reaction evidence="2 3">
        <text>RX + glutathione = an S-substituted glutathione + a halide anion + H(+)</text>
        <dbReference type="Rhea" id="RHEA:16437"/>
        <dbReference type="ChEBI" id="CHEBI:15378"/>
        <dbReference type="ChEBI" id="CHEBI:16042"/>
        <dbReference type="ChEBI" id="CHEBI:17792"/>
        <dbReference type="ChEBI" id="CHEBI:57925"/>
        <dbReference type="ChEBI" id="CHEBI:90779"/>
        <dbReference type="EC" id="2.5.1.18"/>
    </reaction>
</comment>
<sequence>MGDKVVLLDCYYSMFGMRARVALAEKGVEYEFREENLANKSQFLLESNPIHKKIPVLIHNGKPICESLIIVEYIDEVWKDKSPLLPYDPYQRAQARFWSDVIDKKCDLNFVPSNNNALEIIKCGKCCGKGIWSTKGEEQETTKKEMIDALKLFEGELGDKRYFGGDDFGFVDVALIPFYIGFMSMRLLATLALKRIVLN</sequence>
<keyword evidence="1 3" id="KW-0808">Transferase</keyword>
<dbReference type="PANTHER" id="PTHR11260:SF764">
    <property type="entry name" value="GLUTATHIONE TRANSFERASE"/>
    <property type="match status" value="1"/>
</dbReference>
<dbReference type="Pfam" id="PF13410">
    <property type="entry name" value="GST_C_2"/>
    <property type="match status" value="1"/>
</dbReference>
<dbReference type="InterPro" id="IPR036249">
    <property type="entry name" value="Thioredoxin-like_sf"/>
</dbReference>
<name>A0ABR0VEG3_REHGL</name>
<proteinExistence type="inferred from homology"/>
<evidence type="ECO:0000259" key="5">
    <source>
        <dbReference type="PROSITE" id="PS50405"/>
    </source>
</evidence>
<organism evidence="6 7">
    <name type="scientific">Rehmannia glutinosa</name>
    <name type="common">Chinese foxglove</name>
    <dbReference type="NCBI Taxonomy" id="99300"/>
    <lineage>
        <taxon>Eukaryota</taxon>
        <taxon>Viridiplantae</taxon>
        <taxon>Streptophyta</taxon>
        <taxon>Embryophyta</taxon>
        <taxon>Tracheophyta</taxon>
        <taxon>Spermatophyta</taxon>
        <taxon>Magnoliopsida</taxon>
        <taxon>eudicotyledons</taxon>
        <taxon>Gunneridae</taxon>
        <taxon>Pentapetalae</taxon>
        <taxon>asterids</taxon>
        <taxon>lamiids</taxon>
        <taxon>Lamiales</taxon>
        <taxon>Orobanchaceae</taxon>
        <taxon>Rehmannieae</taxon>
        <taxon>Rehmannia</taxon>
    </lineage>
</organism>
<reference evidence="6 7" key="1">
    <citation type="journal article" date="2021" name="Comput. Struct. Biotechnol. J.">
        <title>De novo genome assembly of the potent medicinal plant Rehmannia glutinosa using nanopore technology.</title>
        <authorList>
            <person name="Ma L."/>
            <person name="Dong C."/>
            <person name="Song C."/>
            <person name="Wang X."/>
            <person name="Zheng X."/>
            <person name="Niu Y."/>
            <person name="Chen S."/>
            <person name="Feng W."/>
        </authorList>
    </citation>
    <scope>NUCLEOTIDE SEQUENCE [LARGE SCALE GENOMIC DNA]</scope>
    <source>
        <strain evidence="6">DH-2019</strain>
    </source>
</reference>
<evidence type="ECO:0000256" key="1">
    <source>
        <dbReference type="ARBA" id="ARBA00022679"/>
    </source>
</evidence>
<dbReference type="PANTHER" id="PTHR11260">
    <property type="entry name" value="GLUTATHIONE S-TRANSFERASE, GST, SUPERFAMILY, GST DOMAIN CONTAINING"/>
    <property type="match status" value="1"/>
</dbReference>
<gene>
    <name evidence="6" type="ORF">DH2020_033809</name>
</gene>
<comment type="caution">
    <text evidence="6">The sequence shown here is derived from an EMBL/GenBank/DDBJ whole genome shotgun (WGS) entry which is preliminary data.</text>
</comment>
<dbReference type="SFLD" id="SFLDS00019">
    <property type="entry name" value="Glutathione_Transferase_(cytos"/>
    <property type="match status" value="1"/>
</dbReference>
<dbReference type="SUPFAM" id="SSF52833">
    <property type="entry name" value="Thioredoxin-like"/>
    <property type="match status" value="1"/>
</dbReference>
<dbReference type="EMBL" id="JABTTQ020001262">
    <property type="protein sequence ID" value="KAK6132432.1"/>
    <property type="molecule type" value="Genomic_DNA"/>
</dbReference>
<dbReference type="PROSITE" id="PS50405">
    <property type="entry name" value="GST_CTER"/>
    <property type="match status" value="1"/>
</dbReference>
<dbReference type="SUPFAM" id="SSF47616">
    <property type="entry name" value="GST C-terminal domain-like"/>
    <property type="match status" value="1"/>
</dbReference>
<dbReference type="Proteomes" id="UP001318860">
    <property type="component" value="Unassembled WGS sequence"/>
</dbReference>
<dbReference type="PROSITE" id="PS50404">
    <property type="entry name" value="GST_NTER"/>
    <property type="match status" value="1"/>
</dbReference>
<comment type="similarity">
    <text evidence="3">Belongs to the GST superfamily.</text>
</comment>
<comment type="function">
    <text evidence="3">Is involved in the conjugation of reduced glutathione to a wide number of exogenous and endogenous hydrophobic electrophiles.</text>
</comment>
<evidence type="ECO:0000313" key="6">
    <source>
        <dbReference type="EMBL" id="KAK6132432.1"/>
    </source>
</evidence>
<evidence type="ECO:0000256" key="2">
    <source>
        <dbReference type="ARBA" id="ARBA00047960"/>
    </source>
</evidence>
<dbReference type="Gene3D" id="1.20.1050.10">
    <property type="match status" value="1"/>
</dbReference>
<keyword evidence="3" id="KW-0963">Cytoplasm</keyword>
<comment type="subcellular location">
    <subcellularLocation>
        <location evidence="3">Cytoplasm</location>
        <location evidence="3">Cytosol</location>
    </subcellularLocation>
</comment>
<dbReference type="InterPro" id="IPR045074">
    <property type="entry name" value="GST_C_Tau"/>
</dbReference>
<feature type="domain" description="GST C-terminal" evidence="5">
    <location>
        <begin position="88"/>
        <end position="199"/>
    </location>
</feature>
<evidence type="ECO:0000259" key="4">
    <source>
        <dbReference type="PROSITE" id="PS50404"/>
    </source>
</evidence>
<accession>A0ABR0VEG3</accession>
<keyword evidence="7" id="KW-1185">Reference proteome</keyword>
<dbReference type="InterPro" id="IPR004045">
    <property type="entry name" value="Glutathione_S-Trfase_N"/>
</dbReference>
<feature type="domain" description="GST N-terminal" evidence="4">
    <location>
        <begin position="3"/>
        <end position="82"/>
    </location>
</feature>
<dbReference type="CDD" id="cd03185">
    <property type="entry name" value="GST_C_Tau"/>
    <property type="match status" value="1"/>
</dbReference>
<dbReference type="InterPro" id="IPR010987">
    <property type="entry name" value="Glutathione-S-Trfase_C-like"/>
</dbReference>
<dbReference type="InterPro" id="IPR040079">
    <property type="entry name" value="Glutathione_S-Trfase"/>
</dbReference>
<dbReference type="InterPro" id="IPR045073">
    <property type="entry name" value="Omega/Tau-like"/>
</dbReference>
<evidence type="ECO:0000256" key="3">
    <source>
        <dbReference type="RuleBase" id="RU369102"/>
    </source>
</evidence>
<protein>
    <recommendedName>
        <fullName evidence="3">Glutathione S-transferase</fullName>
        <ecNumber evidence="3">2.5.1.18</ecNumber>
    </recommendedName>
</protein>